<proteinExistence type="predicted"/>
<comment type="caution">
    <text evidence="1">The sequence shown here is derived from an EMBL/GenBank/DDBJ whole genome shotgun (WGS) entry which is preliminary data.</text>
</comment>
<dbReference type="GeneID" id="98159115"/>
<evidence type="ECO:0000313" key="2">
    <source>
        <dbReference type="Proteomes" id="UP001610444"/>
    </source>
</evidence>
<protein>
    <submittedName>
        <fullName evidence="1">Uncharacterized protein</fullName>
    </submittedName>
</protein>
<dbReference type="Proteomes" id="UP001610444">
    <property type="component" value="Unassembled WGS sequence"/>
</dbReference>
<dbReference type="EMBL" id="JBFXLR010000001">
    <property type="protein sequence ID" value="KAL2861898.1"/>
    <property type="molecule type" value="Genomic_DNA"/>
</dbReference>
<name>A0ABR4LEJ1_9EURO</name>
<evidence type="ECO:0000313" key="1">
    <source>
        <dbReference type="EMBL" id="KAL2861898.1"/>
    </source>
</evidence>
<sequence>MHEILDLKHQPDEDYIWSLGALGEYKMMPDHLKSILKDYKLAFGDKIWCELLTRVKVEALLCIVLALIKKRDFGPDTLAPSSSLQWQLDAPFTYKPVRNKHLRETITPRGEIRHALFYGSQDDIDTNLVVVITKWPYAGWGNYHAQVHMGKLSVWVIFDLLVSRLIIYFSDTD</sequence>
<gene>
    <name evidence="1" type="ORF">BJX68DRAFT_260698</name>
</gene>
<dbReference type="RefSeq" id="XP_070905988.1">
    <property type="nucleotide sequence ID" value="XM_071043951.1"/>
</dbReference>
<organism evidence="1 2">
    <name type="scientific">Aspergillus pseudodeflectus</name>
    <dbReference type="NCBI Taxonomy" id="176178"/>
    <lineage>
        <taxon>Eukaryota</taxon>
        <taxon>Fungi</taxon>
        <taxon>Dikarya</taxon>
        <taxon>Ascomycota</taxon>
        <taxon>Pezizomycotina</taxon>
        <taxon>Eurotiomycetes</taxon>
        <taxon>Eurotiomycetidae</taxon>
        <taxon>Eurotiales</taxon>
        <taxon>Aspergillaceae</taxon>
        <taxon>Aspergillus</taxon>
        <taxon>Aspergillus subgen. Nidulantes</taxon>
    </lineage>
</organism>
<accession>A0ABR4LEJ1</accession>
<keyword evidence="2" id="KW-1185">Reference proteome</keyword>
<reference evidence="1 2" key="1">
    <citation type="submission" date="2024-07" db="EMBL/GenBank/DDBJ databases">
        <title>Section-level genome sequencing and comparative genomics of Aspergillus sections Usti and Cavernicolus.</title>
        <authorList>
            <consortium name="Lawrence Berkeley National Laboratory"/>
            <person name="Nybo J.L."/>
            <person name="Vesth T.C."/>
            <person name="Theobald S."/>
            <person name="Frisvad J.C."/>
            <person name="Larsen T.O."/>
            <person name="Kjaerboelling I."/>
            <person name="Rothschild-Mancinelli K."/>
            <person name="Lyhne E.K."/>
            <person name="Kogle M.E."/>
            <person name="Barry K."/>
            <person name="Clum A."/>
            <person name="Na H."/>
            <person name="Ledsgaard L."/>
            <person name="Lin J."/>
            <person name="Lipzen A."/>
            <person name="Kuo A."/>
            <person name="Riley R."/>
            <person name="Mondo S."/>
            <person name="LaButti K."/>
            <person name="Haridas S."/>
            <person name="Pangalinan J."/>
            <person name="Salamov A.A."/>
            <person name="Simmons B.A."/>
            <person name="Magnuson J.K."/>
            <person name="Chen J."/>
            <person name="Drula E."/>
            <person name="Henrissat B."/>
            <person name="Wiebenga A."/>
            <person name="Lubbers R.J."/>
            <person name="Gomes A.C."/>
            <person name="Macurrencykelacurrency M.R."/>
            <person name="Stajich J."/>
            <person name="Grigoriev I.V."/>
            <person name="Mortensen U.H."/>
            <person name="De vries R.P."/>
            <person name="Baker S.E."/>
            <person name="Andersen M.R."/>
        </authorList>
    </citation>
    <scope>NUCLEOTIDE SEQUENCE [LARGE SCALE GENOMIC DNA]</scope>
    <source>
        <strain evidence="1 2">CBS 756.74</strain>
    </source>
</reference>